<evidence type="ECO:0000313" key="2">
    <source>
        <dbReference type="EMBL" id="QDH19826.1"/>
    </source>
</evidence>
<dbReference type="InterPro" id="IPR012854">
    <property type="entry name" value="Cu_amine_oxidase-like_N"/>
</dbReference>
<dbReference type="OrthoDB" id="2811497at2"/>
<sequence length="399" mass="43350">MRNRRDFGMKNKAYKWIVGLLAGSLLISPLLPVEVEAASQAAPSLSINGGTAQGGEVEIRGGRTYIAVQAASERLGFRVDYNRGSKLVTLLRPDTMLKMTLGRAEADIDGKRVKIGAAAFVENGQVYVPVQALASALKSKSGWKAEAKTVTLSDPGRYVIHSEGGQTVWVSFAKGDVYSLEAGAPKKLAGANVSGLDWGTVDVRALGSGSYLLSVGREYVASSQTVHNRFQFVVQKGKVTKQAHYRYSGMYNTDVFGPKTLPAQRAYVSDGRTVQVVGAGGRAAADYDLAKLTKQTGPFIVESVTADYLLVRAFDTLQPTVIDLNTGRSSLLYKTLLGQSERAEWDEVTTDVGERVLLQSRLRFVKQEGNRLDFTYKKIASGPDQFGREFKVSYTLKPS</sequence>
<dbReference type="Proteomes" id="UP000316968">
    <property type="component" value="Chromosome"/>
</dbReference>
<gene>
    <name evidence="2" type="ORF">FFV09_02455</name>
</gene>
<accession>A0A4Y6UTX2</accession>
<dbReference type="Gene3D" id="3.30.457.10">
    <property type="entry name" value="Copper amine oxidase-like, N-terminal domain"/>
    <property type="match status" value="1"/>
</dbReference>
<organism evidence="2 3">
    <name type="scientific">Saccharibacillus brassicae</name>
    <dbReference type="NCBI Taxonomy" id="2583377"/>
    <lineage>
        <taxon>Bacteria</taxon>
        <taxon>Bacillati</taxon>
        <taxon>Bacillota</taxon>
        <taxon>Bacilli</taxon>
        <taxon>Bacillales</taxon>
        <taxon>Paenibacillaceae</taxon>
        <taxon>Saccharibacillus</taxon>
    </lineage>
</organism>
<dbReference type="EMBL" id="CP041217">
    <property type="protein sequence ID" value="QDH19826.1"/>
    <property type="molecule type" value="Genomic_DNA"/>
</dbReference>
<dbReference type="SUPFAM" id="SSF55383">
    <property type="entry name" value="Copper amine oxidase, domain N"/>
    <property type="match status" value="1"/>
</dbReference>
<protein>
    <submittedName>
        <fullName evidence="2">Copper amine oxidase N-terminal domain-containing protein</fullName>
    </submittedName>
</protein>
<dbReference type="AlphaFoldDB" id="A0A4Y6UTX2"/>
<evidence type="ECO:0000313" key="3">
    <source>
        <dbReference type="Proteomes" id="UP000316968"/>
    </source>
</evidence>
<keyword evidence="3" id="KW-1185">Reference proteome</keyword>
<reference evidence="2 3" key="1">
    <citation type="submission" date="2019-06" db="EMBL/GenBank/DDBJ databases">
        <title>Saccharibacillus brassicae sp. nov., an endophytic bacterium isolated from Chinese cabbage seeds (Brassica pekinensis).</title>
        <authorList>
            <person name="Jiang L."/>
            <person name="Lee J."/>
            <person name="Kim S.W."/>
        </authorList>
    </citation>
    <scope>NUCLEOTIDE SEQUENCE [LARGE SCALE GENOMIC DNA]</scope>
    <source>
        <strain evidence="3">KCTC 43072 / ATSA2</strain>
    </source>
</reference>
<dbReference type="Pfam" id="PF07833">
    <property type="entry name" value="Cu_amine_oxidN1"/>
    <property type="match status" value="1"/>
</dbReference>
<dbReference type="InterPro" id="IPR036582">
    <property type="entry name" value="Mao_N_sf"/>
</dbReference>
<dbReference type="KEGG" id="saca:FFV09_02455"/>
<name>A0A4Y6UTX2_SACBS</name>
<proteinExistence type="predicted"/>
<feature type="domain" description="Copper amine oxidase-like N-terminal" evidence="1">
    <location>
        <begin position="59"/>
        <end position="151"/>
    </location>
</feature>
<evidence type="ECO:0000259" key="1">
    <source>
        <dbReference type="Pfam" id="PF07833"/>
    </source>
</evidence>